<evidence type="ECO:0000313" key="1">
    <source>
        <dbReference type="EMBL" id="KRK63651.1"/>
    </source>
</evidence>
<organism evidence="1 2">
    <name type="scientific">Companilactobacillus tucceti DSM 20183</name>
    <dbReference type="NCBI Taxonomy" id="1423811"/>
    <lineage>
        <taxon>Bacteria</taxon>
        <taxon>Bacillati</taxon>
        <taxon>Bacillota</taxon>
        <taxon>Bacilli</taxon>
        <taxon>Lactobacillales</taxon>
        <taxon>Lactobacillaceae</taxon>
        <taxon>Companilactobacillus</taxon>
    </lineage>
</organism>
<dbReference type="PATRIC" id="fig|1423811.3.peg.1278"/>
<protein>
    <recommendedName>
        <fullName evidence="3">Lipoprotein</fullName>
    </recommendedName>
</protein>
<evidence type="ECO:0008006" key="3">
    <source>
        <dbReference type="Google" id="ProtNLM"/>
    </source>
</evidence>
<gene>
    <name evidence="1" type="ORF">FC72_GL001255</name>
</gene>
<dbReference type="AlphaFoldDB" id="A0A0R1J4B5"/>
<accession>A0A0R1J4B5</accession>
<dbReference type="EMBL" id="AZDG01000026">
    <property type="protein sequence ID" value="KRK63651.1"/>
    <property type="molecule type" value="Genomic_DNA"/>
</dbReference>
<evidence type="ECO:0000313" key="2">
    <source>
        <dbReference type="Proteomes" id="UP000050929"/>
    </source>
</evidence>
<dbReference type="Proteomes" id="UP000050929">
    <property type="component" value="Unassembled WGS sequence"/>
</dbReference>
<dbReference type="PROSITE" id="PS51257">
    <property type="entry name" value="PROKAR_LIPOPROTEIN"/>
    <property type="match status" value="1"/>
</dbReference>
<keyword evidence="2" id="KW-1185">Reference proteome</keyword>
<name>A0A0R1J4B5_9LACO</name>
<reference evidence="1 2" key="1">
    <citation type="journal article" date="2015" name="Genome Announc.">
        <title>Expanding the biotechnology potential of lactobacilli through comparative genomics of 213 strains and associated genera.</title>
        <authorList>
            <person name="Sun Z."/>
            <person name="Harris H.M."/>
            <person name="McCann A."/>
            <person name="Guo C."/>
            <person name="Argimon S."/>
            <person name="Zhang W."/>
            <person name="Yang X."/>
            <person name="Jeffery I.B."/>
            <person name="Cooney J.C."/>
            <person name="Kagawa T.F."/>
            <person name="Liu W."/>
            <person name="Song Y."/>
            <person name="Salvetti E."/>
            <person name="Wrobel A."/>
            <person name="Rasinkangas P."/>
            <person name="Parkhill J."/>
            <person name="Rea M.C."/>
            <person name="O'Sullivan O."/>
            <person name="Ritari J."/>
            <person name="Douillard F.P."/>
            <person name="Paul Ross R."/>
            <person name="Yang R."/>
            <person name="Briner A.E."/>
            <person name="Felis G.E."/>
            <person name="de Vos W.M."/>
            <person name="Barrangou R."/>
            <person name="Klaenhammer T.R."/>
            <person name="Caufield P.W."/>
            <person name="Cui Y."/>
            <person name="Zhang H."/>
            <person name="O'Toole P.W."/>
        </authorList>
    </citation>
    <scope>NUCLEOTIDE SEQUENCE [LARGE SCALE GENOMIC DNA]</scope>
    <source>
        <strain evidence="1 2">DSM 20183</strain>
    </source>
</reference>
<proteinExistence type="predicted"/>
<comment type="caution">
    <text evidence="1">The sequence shown here is derived from an EMBL/GenBank/DDBJ whole genome shotgun (WGS) entry which is preliminary data.</text>
</comment>
<sequence>MILKSIEENNMKKTLVTLMAAITLMGGFTTVATGCSNASTTQKKDVHSAKKITKSEIKGHDYVGVSKDNKDEYITFFTGKDKKDVKYFRVNKDGSKKTITYFQKSKLVMNKDNKKKFKITGFRIIAEPDFSWKFTKVGKTTIKTPDGQKWKLYEGSHKSVVKHVEKNAK</sequence>